<evidence type="ECO:0000313" key="15">
    <source>
        <dbReference type="Proteomes" id="UP000315439"/>
    </source>
</evidence>
<feature type="active site" description="Charge relay system" evidence="7 8">
    <location>
        <position position="269"/>
    </location>
</feature>
<evidence type="ECO:0000256" key="5">
    <source>
        <dbReference type="ARBA" id="ARBA00022801"/>
    </source>
</evidence>
<keyword evidence="4" id="KW-0732">Signal</keyword>
<dbReference type="InterPro" id="IPR023827">
    <property type="entry name" value="Peptidase_S8_Asp-AS"/>
</dbReference>
<dbReference type="EMBL" id="VIKS01000016">
    <property type="protein sequence ID" value="TQV81470.1"/>
    <property type="molecule type" value="Genomic_DNA"/>
</dbReference>
<name>A0A545TW73_9GAMM</name>
<dbReference type="GO" id="GO:0006508">
    <property type="term" value="P:proteolysis"/>
    <property type="evidence" value="ECO:0007669"/>
    <property type="project" value="UniProtKB-KW"/>
</dbReference>
<comment type="similarity">
    <text evidence="1 8 9">Belongs to the peptidase S8 family.</text>
</comment>
<feature type="active site" description="Charge relay system" evidence="7 8">
    <location>
        <position position="205"/>
    </location>
</feature>
<keyword evidence="3 8" id="KW-0645">Protease</keyword>
<evidence type="ECO:0000256" key="10">
    <source>
        <dbReference type="SAM" id="MobiDB-lite"/>
    </source>
</evidence>
<evidence type="ECO:0000256" key="6">
    <source>
        <dbReference type="ARBA" id="ARBA00022825"/>
    </source>
</evidence>
<proteinExistence type="inferred from homology"/>
<evidence type="ECO:0000256" key="8">
    <source>
        <dbReference type="PROSITE-ProRule" id="PRU01240"/>
    </source>
</evidence>
<evidence type="ECO:0000256" key="1">
    <source>
        <dbReference type="ARBA" id="ARBA00011073"/>
    </source>
</evidence>
<dbReference type="OrthoDB" id="614750at2"/>
<feature type="domain" description="Inhibitor I9" evidence="13">
    <location>
        <begin position="55"/>
        <end position="163"/>
    </location>
</feature>
<dbReference type="Pfam" id="PF02225">
    <property type="entry name" value="PA"/>
    <property type="match status" value="1"/>
</dbReference>
<organism evidence="14 15">
    <name type="scientific">Aliikangiella coralliicola</name>
    <dbReference type="NCBI Taxonomy" id="2592383"/>
    <lineage>
        <taxon>Bacteria</taxon>
        <taxon>Pseudomonadati</taxon>
        <taxon>Pseudomonadota</taxon>
        <taxon>Gammaproteobacteria</taxon>
        <taxon>Oceanospirillales</taxon>
        <taxon>Pleioneaceae</taxon>
        <taxon>Aliikangiella</taxon>
    </lineage>
</organism>
<keyword evidence="2" id="KW-0964">Secreted</keyword>
<sequence length="1160" mass="119255">MKPLFKTAALTNNNFKQFIANIAFIIGLLHLAFSAHARQSLEAEENKHYFLLEKTYIVQLDASPLASYNGEINGLPATNLQNNSVSKVGLPGKKLDVNSKASQTYIRYLKQQQQDIMSNAAQHLKQDLNIGFTFQHVLNGFTVNITSSQAALLRSLPGIKSVILAPKIKAETDRGPLLINAPAAWDASATGVAAQGEGIVVAVIDSGIRHDHPSFAQVDPTDGYIHVNPLGNGVFLGHCATNAGYCNNKLIGAYNFADGVNDPEDSDGHGTHVASTAVGNRLSFDLGGGNSLDLSGVAPRANLIAYRISGDDGIASGGASVAAINQAVADGVDVINYSFGGSAFNPWSASDSLAYRNARAAGIIAITSAGNDGPNPETVGSPGDAPWITSVAASTHDRGAFPTKTLSNMSGGSTTPPGTISGRSLTASITAPIVYAGNFSNGDTNPEQCLNPFPQGTFSGQIVVCDRGEIARVLKAQHVAAGGAGGFILANIQGGSNFLADDIYVVPGIHINANNGDTLRTWLASGSNHMGTINGTNGAVGVDPSAADITAAFSSRGPNPTANGVITPSVAAPGVSIFAAGIGDVDYAFLQGTSMASPHVAGAAALIKQLKPTWTAGQIHSALMSTAVTSLVKEDGTTPADAFDIGGGRIDIQAAANAGLLMDETINNFTAADPSNGGDPRTLNLPGMTDPECNVSCSWTRTVSAATAGTWNASFVTDTGLTLGVTPDNFTLAQGATQNLSITADINGVDGDWLFGRLVLTPTNNSISTTQFPVAVKVNNSNMPEAFTHSSQRNSGQHTLQNIVTITSPTLEAAGFMVESTPVQKSLAADSDNSSAFDDLTDGVTFELITVAAGSTQLFAQTSNSTAADLDLFIGRDTNGDGQPQESETLASSTSSGADERIQLNKPVAGNYWILVQNWSGAASGNDTFTSISGVIGNSPSQNLTIDAPTSSDGTTPFNLGLNYSALNTNGAQYFGVVALSRGSNIGDIGTGSFVLSRDNNDVSISTSASSVVVGSNLQVTVTVSPSSNEQRQYTTTITLPSGITADATSLTNGATMSGSTISWNTTVSGSNASFQFNLQADASVAGQTVNLSVDHNVDLPNAQLESATTSFSVQAQSSGGGNTGGSSSSGGGGASLWLMLIIAICAGRSKSLRFLRGLR</sequence>
<evidence type="ECO:0000256" key="4">
    <source>
        <dbReference type="ARBA" id="ARBA00022729"/>
    </source>
</evidence>
<dbReference type="Pfam" id="PF00082">
    <property type="entry name" value="Peptidase_S8"/>
    <property type="match status" value="1"/>
</dbReference>
<accession>A0A545TW73</accession>
<evidence type="ECO:0000256" key="7">
    <source>
        <dbReference type="PIRSR" id="PIRSR615500-1"/>
    </source>
</evidence>
<evidence type="ECO:0000256" key="3">
    <source>
        <dbReference type="ARBA" id="ARBA00022670"/>
    </source>
</evidence>
<keyword evidence="15" id="KW-1185">Reference proteome</keyword>
<feature type="domain" description="PA" evidence="12">
    <location>
        <begin position="429"/>
        <end position="519"/>
    </location>
</feature>
<dbReference type="InterPro" id="IPR003137">
    <property type="entry name" value="PA_domain"/>
</dbReference>
<dbReference type="PRINTS" id="PR00723">
    <property type="entry name" value="SUBTILISIN"/>
</dbReference>
<dbReference type="InterPro" id="IPR023828">
    <property type="entry name" value="Peptidase_S8_Ser-AS"/>
</dbReference>
<dbReference type="Gene3D" id="3.50.30.30">
    <property type="match status" value="1"/>
</dbReference>
<dbReference type="RefSeq" id="WP_142934987.1">
    <property type="nucleotide sequence ID" value="NZ_ML660172.1"/>
</dbReference>
<dbReference type="InterPro" id="IPR010259">
    <property type="entry name" value="S8pro/Inhibitor_I9"/>
</dbReference>
<dbReference type="GO" id="GO:0004252">
    <property type="term" value="F:serine-type endopeptidase activity"/>
    <property type="evidence" value="ECO:0007669"/>
    <property type="project" value="UniProtKB-UniRule"/>
</dbReference>
<dbReference type="SUPFAM" id="SSF52025">
    <property type="entry name" value="PA domain"/>
    <property type="match status" value="1"/>
</dbReference>
<dbReference type="PROSITE" id="PS00138">
    <property type="entry name" value="SUBTILASE_SER"/>
    <property type="match status" value="1"/>
</dbReference>
<dbReference type="Gene3D" id="2.60.120.380">
    <property type="match status" value="1"/>
</dbReference>
<gene>
    <name evidence="14" type="ORF">FLL46_25295</name>
</gene>
<dbReference type="InterPro" id="IPR015500">
    <property type="entry name" value="Peptidase_S8_subtilisin-rel"/>
</dbReference>
<evidence type="ECO:0000256" key="2">
    <source>
        <dbReference type="ARBA" id="ARBA00022525"/>
    </source>
</evidence>
<feature type="compositionally biased region" description="Polar residues" evidence="10">
    <location>
        <begin position="880"/>
        <end position="897"/>
    </location>
</feature>
<keyword evidence="6 8" id="KW-0720">Serine protease</keyword>
<reference evidence="14 15" key="1">
    <citation type="submission" date="2019-07" db="EMBL/GenBank/DDBJ databases">
        <title>Draft genome for Aliikangiella sp. M105.</title>
        <authorList>
            <person name="Wang G."/>
        </authorList>
    </citation>
    <scope>NUCLEOTIDE SEQUENCE [LARGE SCALE GENOMIC DNA]</scope>
    <source>
        <strain evidence="14 15">M105</strain>
    </source>
</reference>
<keyword evidence="5 8" id="KW-0378">Hydrolase</keyword>
<evidence type="ECO:0000313" key="14">
    <source>
        <dbReference type="EMBL" id="TQV81470.1"/>
    </source>
</evidence>
<dbReference type="Gene3D" id="3.40.50.200">
    <property type="entry name" value="Peptidase S8/S53 domain"/>
    <property type="match status" value="1"/>
</dbReference>
<feature type="active site" description="Charge relay system" evidence="7 8">
    <location>
        <position position="594"/>
    </location>
</feature>
<evidence type="ECO:0000259" key="13">
    <source>
        <dbReference type="Pfam" id="PF05922"/>
    </source>
</evidence>
<dbReference type="CDD" id="cd02120">
    <property type="entry name" value="PA_subtilisin_like"/>
    <property type="match status" value="1"/>
</dbReference>
<dbReference type="Pfam" id="PF05922">
    <property type="entry name" value="Inhibitor_I9"/>
    <property type="match status" value="1"/>
</dbReference>
<dbReference type="PROSITE" id="PS00137">
    <property type="entry name" value="SUBTILASE_HIS"/>
    <property type="match status" value="1"/>
</dbReference>
<protein>
    <submittedName>
        <fullName evidence="14">S8 family serine peptidase</fullName>
    </submittedName>
</protein>
<dbReference type="SUPFAM" id="SSF52743">
    <property type="entry name" value="Subtilisin-like"/>
    <property type="match status" value="1"/>
</dbReference>
<evidence type="ECO:0000259" key="11">
    <source>
        <dbReference type="Pfam" id="PF00082"/>
    </source>
</evidence>
<dbReference type="InterPro" id="IPR036852">
    <property type="entry name" value="Peptidase_S8/S53_dom_sf"/>
</dbReference>
<dbReference type="InterPro" id="IPR022398">
    <property type="entry name" value="Peptidase_S8_His-AS"/>
</dbReference>
<evidence type="ECO:0000256" key="9">
    <source>
        <dbReference type="RuleBase" id="RU003355"/>
    </source>
</evidence>
<dbReference type="PROSITE" id="PS51892">
    <property type="entry name" value="SUBTILASE"/>
    <property type="match status" value="1"/>
</dbReference>
<dbReference type="InterPro" id="IPR046450">
    <property type="entry name" value="PA_dom_sf"/>
</dbReference>
<dbReference type="Proteomes" id="UP000315439">
    <property type="component" value="Unassembled WGS sequence"/>
</dbReference>
<feature type="domain" description="Peptidase S8/S53" evidence="11">
    <location>
        <begin position="196"/>
        <end position="634"/>
    </location>
</feature>
<dbReference type="PANTHER" id="PTHR10795">
    <property type="entry name" value="PROPROTEIN CONVERTASE SUBTILISIN/KEXIN"/>
    <property type="match status" value="1"/>
</dbReference>
<comment type="caution">
    <text evidence="14">The sequence shown here is derived from an EMBL/GenBank/DDBJ whole genome shotgun (WGS) entry which is preliminary data.</text>
</comment>
<dbReference type="InterPro" id="IPR045051">
    <property type="entry name" value="SBT"/>
</dbReference>
<evidence type="ECO:0000259" key="12">
    <source>
        <dbReference type="Pfam" id="PF02225"/>
    </source>
</evidence>
<dbReference type="InterPro" id="IPR000209">
    <property type="entry name" value="Peptidase_S8/S53_dom"/>
</dbReference>
<dbReference type="PROSITE" id="PS00136">
    <property type="entry name" value="SUBTILASE_ASP"/>
    <property type="match status" value="1"/>
</dbReference>
<dbReference type="AlphaFoldDB" id="A0A545TW73"/>
<feature type="region of interest" description="Disordered" evidence="10">
    <location>
        <begin position="874"/>
        <end position="899"/>
    </location>
</feature>